<accession>A0A2D1U5B5</accession>
<dbReference type="KEGG" id="pgs:CPT03_10060"/>
<dbReference type="Proteomes" id="UP000223749">
    <property type="component" value="Chromosome"/>
</dbReference>
<evidence type="ECO:0000313" key="1">
    <source>
        <dbReference type="EMBL" id="ATP56793.1"/>
    </source>
</evidence>
<gene>
    <name evidence="1" type="ORF">CPT03_10060</name>
</gene>
<keyword evidence="2" id="KW-1185">Reference proteome</keyword>
<reference evidence="1 2" key="1">
    <citation type="submission" date="2017-10" db="EMBL/GenBank/DDBJ databases">
        <title>Whole genome of Pedobacter ginsengisoli T01R-27 isolated from tomato rhizosphere.</title>
        <authorList>
            <person name="Weon H.-Y."/>
            <person name="Lee S.A."/>
            <person name="Sang M.K."/>
            <person name="Song J."/>
        </authorList>
    </citation>
    <scope>NUCLEOTIDE SEQUENCE [LARGE SCALE GENOMIC DNA]</scope>
    <source>
        <strain evidence="1 2">T01R-27</strain>
    </source>
</reference>
<protein>
    <recommendedName>
        <fullName evidence="3">FAS1 domain-containing protein</fullName>
    </recommendedName>
</protein>
<name>A0A2D1U5B5_9SPHI</name>
<evidence type="ECO:0000313" key="2">
    <source>
        <dbReference type="Proteomes" id="UP000223749"/>
    </source>
</evidence>
<sequence length="399" mass="45561">MKKSNLYSRYLIAFLFSAIIFQAGCKKEKGYYSTQDINSGTSLNIYDYLKSKPGVYDSLLLVIDKLKMKSILTDSSVSVFAVSNPSFQLAIRNLNDTRRANGKRAIYLTELASGFAPALADLEKAKNDSAHLDTMVSRYIVKGLFKSTDFSLGDGRELLSVRGDYPMHGKRQYADAQGMQNGGPEVIEFANTKRSVFTPNWAFAYTSSVNIQAKNGIVHLIQPDHVFGYDEFARRLTFIPPPTNLFKKVLGKMEVKFNNPDYKDGTVNPGEKFIKLFDDNVLTKFICHFNVQNVKPVTFLWHPVTPVVSNVYTLTSANDSKEYSRNPKSWRVEGSQDEVNWTLLDTRQDMVFESNFQNKVYDFNNEVAYLHYRIVFLSNTGDDLFQLSEWTMNFRTIYK</sequence>
<dbReference type="InterPro" id="IPR008979">
    <property type="entry name" value="Galactose-bd-like_sf"/>
</dbReference>
<evidence type="ECO:0008006" key="3">
    <source>
        <dbReference type="Google" id="ProtNLM"/>
    </source>
</evidence>
<dbReference type="SUPFAM" id="SSF82153">
    <property type="entry name" value="FAS1 domain"/>
    <property type="match status" value="1"/>
</dbReference>
<dbReference type="EMBL" id="CP024091">
    <property type="protein sequence ID" value="ATP56793.1"/>
    <property type="molecule type" value="Genomic_DNA"/>
</dbReference>
<dbReference type="RefSeq" id="WP_099438728.1">
    <property type="nucleotide sequence ID" value="NZ_CP024091.1"/>
</dbReference>
<dbReference type="SUPFAM" id="SSF49785">
    <property type="entry name" value="Galactose-binding domain-like"/>
    <property type="match status" value="1"/>
</dbReference>
<dbReference type="AlphaFoldDB" id="A0A2D1U5B5"/>
<dbReference type="Gene3D" id="2.30.180.10">
    <property type="entry name" value="FAS1 domain"/>
    <property type="match status" value="1"/>
</dbReference>
<organism evidence="1 2">
    <name type="scientific">Pedobacter ginsengisoli</name>
    <dbReference type="NCBI Taxonomy" id="363852"/>
    <lineage>
        <taxon>Bacteria</taxon>
        <taxon>Pseudomonadati</taxon>
        <taxon>Bacteroidota</taxon>
        <taxon>Sphingobacteriia</taxon>
        <taxon>Sphingobacteriales</taxon>
        <taxon>Sphingobacteriaceae</taxon>
        <taxon>Pedobacter</taxon>
    </lineage>
</organism>
<dbReference type="OrthoDB" id="654858at2"/>
<dbReference type="Gene3D" id="2.60.120.260">
    <property type="entry name" value="Galactose-binding domain-like"/>
    <property type="match status" value="1"/>
</dbReference>
<proteinExistence type="predicted"/>
<dbReference type="InterPro" id="IPR036378">
    <property type="entry name" value="FAS1_dom_sf"/>
</dbReference>